<keyword evidence="2" id="KW-1185">Reference proteome</keyword>
<proteinExistence type="predicted"/>
<organism evidence="1 2">
    <name type="scientific">Periplaneta americana</name>
    <name type="common">American cockroach</name>
    <name type="synonym">Blatta americana</name>
    <dbReference type="NCBI Taxonomy" id="6978"/>
    <lineage>
        <taxon>Eukaryota</taxon>
        <taxon>Metazoa</taxon>
        <taxon>Ecdysozoa</taxon>
        <taxon>Arthropoda</taxon>
        <taxon>Hexapoda</taxon>
        <taxon>Insecta</taxon>
        <taxon>Pterygota</taxon>
        <taxon>Neoptera</taxon>
        <taxon>Polyneoptera</taxon>
        <taxon>Dictyoptera</taxon>
        <taxon>Blattodea</taxon>
        <taxon>Blattoidea</taxon>
        <taxon>Blattidae</taxon>
        <taxon>Blattinae</taxon>
        <taxon>Periplaneta</taxon>
    </lineage>
</organism>
<comment type="caution">
    <text evidence="1">The sequence shown here is derived from an EMBL/GenBank/DDBJ whole genome shotgun (WGS) entry which is preliminary data.</text>
</comment>
<name>A0ABQ8SHN6_PERAM</name>
<dbReference type="PANTHER" id="PTHR47326">
    <property type="entry name" value="TRANSPOSABLE ELEMENT TC3 TRANSPOSASE-LIKE PROTEIN"/>
    <property type="match status" value="1"/>
</dbReference>
<dbReference type="EMBL" id="JAJSOF020000027">
    <property type="protein sequence ID" value="KAJ4433646.1"/>
    <property type="molecule type" value="Genomic_DNA"/>
</dbReference>
<sequence length="139" mass="16491">MWTVHQKLSCVLWLAETKSVKNVQRRFRREYYLQRHDLIPDYMKIMAWDAKLKQTGSLLSSSGNYAKKRVSEENVELVLTSFTRSPRKSIRKASLQLQIPRCTVHNVLHKKFRLRVYKIQIIQQIKPGDTDKRLNFAAF</sequence>
<protein>
    <recommendedName>
        <fullName evidence="3">DUF4817 domain-containing protein</fullName>
    </recommendedName>
</protein>
<reference evidence="1 2" key="1">
    <citation type="journal article" date="2022" name="Allergy">
        <title>Genome assembly and annotation of Periplaneta americana reveal a comprehensive cockroach allergen profile.</title>
        <authorList>
            <person name="Wang L."/>
            <person name="Xiong Q."/>
            <person name="Saelim N."/>
            <person name="Wang L."/>
            <person name="Nong W."/>
            <person name="Wan A.T."/>
            <person name="Shi M."/>
            <person name="Liu X."/>
            <person name="Cao Q."/>
            <person name="Hui J.H.L."/>
            <person name="Sookrung N."/>
            <person name="Leung T.F."/>
            <person name="Tungtrongchitr A."/>
            <person name="Tsui S.K.W."/>
        </authorList>
    </citation>
    <scope>NUCLEOTIDE SEQUENCE [LARGE SCALE GENOMIC DNA]</scope>
    <source>
        <strain evidence="1">PWHHKU_190912</strain>
    </source>
</reference>
<gene>
    <name evidence="1" type="ORF">ANN_15956</name>
</gene>
<evidence type="ECO:0000313" key="2">
    <source>
        <dbReference type="Proteomes" id="UP001148838"/>
    </source>
</evidence>
<dbReference type="PANTHER" id="PTHR47326:SF1">
    <property type="entry name" value="HTH PSQ-TYPE DOMAIN-CONTAINING PROTEIN"/>
    <property type="match status" value="1"/>
</dbReference>
<dbReference type="Proteomes" id="UP001148838">
    <property type="component" value="Unassembled WGS sequence"/>
</dbReference>
<evidence type="ECO:0008006" key="3">
    <source>
        <dbReference type="Google" id="ProtNLM"/>
    </source>
</evidence>
<accession>A0ABQ8SHN6</accession>
<evidence type="ECO:0000313" key="1">
    <source>
        <dbReference type="EMBL" id="KAJ4433646.1"/>
    </source>
</evidence>